<dbReference type="VEuPathDB" id="FungiDB:SCHCODRAFT_02570897"/>
<dbReference type="Proteomes" id="UP000007431">
    <property type="component" value="Unassembled WGS sequence"/>
</dbReference>
<proteinExistence type="predicted"/>
<keyword evidence="4" id="KW-1185">Reference proteome</keyword>
<evidence type="ECO:0000256" key="1">
    <source>
        <dbReference type="SAM" id="MobiDB-lite"/>
    </source>
</evidence>
<dbReference type="Gene3D" id="1.20.1280.50">
    <property type="match status" value="1"/>
</dbReference>
<feature type="region of interest" description="Disordered" evidence="1">
    <location>
        <begin position="714"/>
        <end position="734"/>
    </location>
</feature>
<feature type="region of interest" description="Disordered" evidence="1">
    <location>
        <begin position="629"/>
        <end position="662"/>
    </location>
</feature>
<dbReference type="InParanoid" id="D8PYC3"/>
<evidence type="ECO:0000259" key="2">
    <source>
        <dbReference type="Pfam" id="PF12937"/>
    </source>
</evidence>
<dbReference type="GeneID" id="9592284"/>
<sequence>MKATAALEGLTSQSQRLATLDIYRTNHNALTSDLTTRLEELTANMEKTQSTLIPAISRLHQILRDADQVLRDADEQIRLNKAMTAPWRRLPPEILAEIFVFVAPTPPPPIELPWERFSNRYHRYHFADVCRVWRSVALDTAQLWSSLCSKDGVTALECKLRRTKQSPLNPNNVGCLPDSVSCAALETLGALLGPVVSADDDNQPSSEVLLFSDLRDALNVRRVDLDICYSNPVRSRFPECWRLSYMSLCMYDCSDPACLLLELLEQVTPTLEVLKVELLECDAVIPHSFPYHFSRLRELHFCRDGFTCLGFIEAPVLEFMRLREFLVDSEQSDAFLQALDNVSQSEVLSKLAIDDAYPDSTVLKILRKLPQLEWLRLESNDQWEYDLASEIFDGLTRGGVPVDGVDTPPNALCPLPNLRYLSIDFSLPDNDADEVVESLRRLALSRHPSVSDQEDEEGVSLRPLDVFYANAYTADEDIDGDLIPTWGEFQGPEYGWNCFLECNLKSARPRADLRLPLATFAFDFDFDFAYYTRAFHWPRPRHLSSPMVTEYRPASECASQEQALQEHADAPPLLTDAVASDAEGGLRVDENGGPHADEGDVCVPSSITDTLKIEKSKLVVETWLGQQDEQQTRCVNAQSDAESSTEGPRASDEGAANPDDDQATLLAVPLKRHVRDYLTIESLREVARSVRGSTAMAARSVNRRSTVDSLRDFAHVPSATPEAPATQGPNERAG</sequence>
<evidence type="ECO:0000313" key="3">
    <source>
        <dbReference type="EMBL" id="EFI99224.1"/>
    </source>
</evidence>
<dbReference type="OrthoDB" id="3217549at2759"/>
<organism evidence="4">
    <name type="scientific">Schizophyllum commune (strain H4-8 / FGSC 9210)</name>
    <name type="common">Split gill fungus</name>
    <dbReference type="NCBI Taxonomy" id="578458"/>
    <lineage>
        <taxon>Eukaryota</taxon>
        <taxon>Fungi</taxon>
        <taxon>Dikarya</taxon>
        <taxon>Basidiomycota</taxon>
        <taxon>Agaricomycotina</taxon>
        <taxon>Agaricomycetes</taxon>
        <taxon>Agaricomycetidae</taxon>
        <taxon>Agaricales</taxon>
        <taxon>Schizophyllaceae</taxon>
        <taxon>Schizophyllum</taxon>
    </lineage>
</organism>
<dbReference type="AlphaFoldDB" id="D8PYC3"/>
<dbReference type="HOGENOM" id="CLU_377745_0_0_1"/>
<dbReference type="KEGG" id="scm:SCHCO_02570897"/>
<dbReference type="RefSeq" id="XP_003034127.1">
    <property type="nucleotide sequence ID" value="XM_003034081.1"/>
</dbReference>
<dbReference type="Pfam" id="PF12937">
    <property type="entry name" value="F-box-like"/>
    <property type="match status" value="1"/>
</dbReference>
<feature type="domain" description="F-box" evidence="2">
    <location>
        <begin position="87"/>
        <end position="148"/>
    </location>
</feature>
<gene>
    <name evidence="3" type="ORF">SCHCODRAFT_233822</name>
</gene>
<dbReference type="InterPro" id="IPR032675">
    <property type="entry name" value="LRR_dom_sf"/>
</dbReference>
<feature type="compositionally biased region" description="Polar residues" evidence="1">
    <location>
        <begin position="629"/>
        <end position="646"/>
    </location>
</feature>
<accession>D8PYC3</accession>
<feature type="compositionally biased region" description="Basic and acidic residues" evidence="1">
    <location>
        <begin position="584"/>
        <end position="598"/>
    </location>
</feature>
<dbReference type="Gene3D" id="3.80.10.10">
    <property type="entry name" value="Ribonuclease Inhibitor"/>
    <property type="match status" value="1"/>
</dbReference>
<evidence type="ECO:0000313" key="4">
    <source>
        <dbReference type="Proteomes" id="UP000007431"/>
    </source>
</evidence>
<feature type="region of interest" description="Disordered" evidence="1">
    <location>
        <begin position="584"/>
        <end position="603"/>
    </location>
</feature>
<name>D8PYC3_SCHCM</name>
<dbReference type="InterPro" id="IPR001810">
    <property type="entry name" value="F-box_dom"/>
</dbReference>
<reference evidence="3 4" key="1">
    <citation type="journal article" date="2010" name="Nat. Biotechnol.">
        <title>Genome sequence of the model mushroom Schizophyllum commune.</title>
        <authorList>
            <person name="Ohm R.A."/>
            <person name="de Jong J.F."/>
            <person name="Lugones L.G."/>
            <person name="Aerts A."/>
            <person name="Kothe E."/>
            <person name="Stajich J.E."/>
            <person name="de Vries R.P."/>
            <person name="Record E."/>
            <person name="Levasseur A."/>
            <person name="Baker S.E."/>
            <person name="Bartholomew K.A."/>
            <person name="Coutinho P.M."/>
            <person name="Erdmann S."/>
            <person name="Fowler T.J."/>
            <person name="Gathman A.C."/>
            <person name="Lombard V."/>
            <person name="Henrissat B."/>
            <person name="Knabe N."/>
            <person name="Kuees U."/>
            <person name="Lilly W.W."/>
            <person name="Lindquist E."/>
            <person name="Lucas S."/>
            <person name="Magnuson J.K."/>
            <person name="Piumi F."/>
            <person name="Raudaskoski M."/>
            <person name="Salamov A."/>
            <person name="Schmutz J."/>
            <person name="Schwarze F.W.M.R."/>
            <person name="vanKuyk P.A."/>
            <person name="Horton J.S."/>
            <person name="Grigoriev I.V."/>
            <person name="Woesten H.A.B."/>
        </authorList>
    </citation>
    <scope>NUCLEOTIDE SEQUENCE [LARGE SCALE GENOMIC DNA]</scope>
    <source>
        <strain evidence="4">H4-8 / FGSC 9210</strain>
    </source>
</reference>
<protein>
    <recommendedName>
        <fullName evidence="2">F-box domain-containing protein</fullName>
    </recommendedName>
</protein>
<dbReference type="SUPFAM" id="SSF52047">
    <property type="entry name" value="RNI-like"/>
    <property type="match status" value="1"/>
</dbReference>
<dbReference type="EMBL" id="GL377304">
    <property type="protein sequence ID" value="EFI99224.1"/>
    <property type="molecule type" value="Genomic_DNA"/>
</dbReference>